<dbReference type="AlphaFoldDB" id="A0AAD6XIV9"/>
<protein>
    <submittedName>
        <fullName evidence="2">Uncharacterized protein</fullName>
    </submittedName>
</protein>
<gene>
    <name evidence="2" type="ORF">B0H15DRAFT_48438</name>
</gene>
<evidence type="ECO:0000313" key="2">
    <source>
        <dbReference type="EMBL" id="KAJ7074884.1"/>
    </source>
</evidence>
<dbReference type="Proteomes" id="UP001222325">
    <property type="component" value="Unassembled WGS sequence"/>
</dbReference>
<name>A0AAD6XIV9_9AGAR</name>
<dbReference type="EMBL" id="JARJCN010000109">
    <property type="protein sequence ID" value="KAJ7074884.1"/>
    <property type="molecule type" value="Genomic_DNA"/>
</dbReference>
<organism evidence="2 3">
    <name type="scientific">Mycena belliarum</name>
    <dbReference type="NCBI Taxonomy" id="1033014"/>
    <lineage>
        <taxon>Eukaryota</taxon>
        <taxon>Fungi</taxon>
        <taxon>Dikarya</taxon>
        <taxon>Basidiomycota</taxon>
        <taxon>Agaricomycotina</taxon>
        <taxon>Agaricomycetes</taxon>
        <taxon>Agaricomycetidae</taxon>
        <taxon>Agaricales</taxon>
        <taxon>Marasmiineae</taxon>
        <taxon>Mycenaceae</taxon>
        <taxon>Mycena</taxon>
    </lineage>
</organism>
<comment type="caution">
    <text evidence="2">The sequence shown here is derived from an EMBL/GenBank/DDBJ whole genome shotgun (WGS) entry which is preliminary data.</text>
</comment>
<reference evidence="2" key="1">
    <citation type="submission" date="2023-03" db="EMBL/GenBank/DDBJ databases">
        <title>Massive genome expansion in bonnet fungi (Mycena s.s.) driven by repeated elements and novel gene families across ecological guilds.</title>
        <authorList>
            <consortium name="Lawrence Berkeley National Laboratory"/>
            <person name="Harder C.B."/>
            <person name="Miyauchi S."/>
            <person name="Viragh M."/>
            <person name="Kuo A."/>
            <person name="Thoen E."/>
            <person name="Andreopoulos B."/>
            <person name="Lu D."/>
            <person name="Skrede I."/>
            <person name="Drula E."/>
            <person name="Henrissat B."/>
            <person name="Morin E."/>
            <person name="Kohler A."/>
            <person name="Barry K."/>
            <person name="LaButti K."/>
            <person name="Morin E."/>
            <person name="Salamov A."/>
            <person name="Lipzen A."/>
            <person name="Mereny Z."/>
            <person name="Hegedus B."/>
            <person name="Baldrian P."/>
            <person name="Stursova M."/>
            <person name="Weitz H."/>
            <person name="Taylor A."/>
            <person name="Grigoriev I.V."/>
            <person name="Nagy L.G."/>
            <person name="Martin F."/>
            <person name="Kauserud H."/>
        </authorList>
    </citation>
    <scope>NUCLEOTIDE SEQUENCE</scope>
    <source>
        <strain evidence="2">CBHHK173m</strain>
    </source>
</reference>
<accession>A0AAD6XIV9</accession>
<sequence length="256" mass="28239">MPALGGPIRGHQRRRVPIDPRRPRRLPSPSSPSVALVAFRHPRCRRDRPRRQRRCRHRAYSGAPSLRSDDGLHLHPAPTWTYAHPHRHGLRPPRSRLSSPSCSAARCWPPAYVPPRACRQAVGHGHGLSLPHPMLPHPMDSPLELLRVASATFISLPYLRRMQARPPASRLRPIPPRAAPASFFFIRVHLCTCGASRVPRANVGGYCFAAHPTAALVPDELSGPLFAFSCGRFSSPLPLVGIDILYSCGARSPTTS</sequence>
<evidence type="ECO:0000313" key="3">
    <source>
        <dbReference type="Proteomes" id="UP001222325"/>
    </source>
</evidence>
<feature type="compositionally biased region" description="Basic residues" evidence="1">
    <location>
        <begin position="40"/>
        <end position="59"/>
    </location>
</feature>
<feature type="region of interest" description="Disordered" evidence="1">
    <location>
        <begin position="1"/>
        <end position="72"/>
    </location>
</feature>
<evidence type="ECO:0000256" key="1">
    <source>
        <dbReference type="SAM" id="MobiDB-lite"/>
    </source>
</evidence>
<proteinExistence type="predicted"/>
<keyword evidence="3" id="KW-1185">Reference proteome</keyword>